<gene>
    <name evidence="2" type="ORF">ElyMa_002917000</name>
</gene>
<proteinExistence type="predicted"/>
<feature type="region of interest" description="Disordered" evidence="1">
    <location>
        <begin position="373"/>
        <end position="412"/>
    </location>
</feature>
<feature type="compositionally biased region" description="Polar residues" evidence="1">
    <location>
        <begin position="20"/>
        <end position="31"/>
    </location>
</feature>
<evidence type="ECO:0000256" key="1">
    <source>
        <dbReference type="SAM" id="MobiDB-lite"/>
    </source>
</evidence>
<feature type="region of interest" description="Disordered" evidence="1">
    <location>
        <begin position="20"/>
        <end position="55"/>
    </location>
</feature>
<feature type="compositionally biased region" description="Polar residues" evidence="1">
    <location>
        <begin position="161"/>
        <end position="175"/>
    </location>
</feature>
<name>A0AAV4I6I6_9GAST</name>
<dbReference type="EMBL" id="BMAT01006032">
    <property type="protein sequence ID" value="GFS04647.1"/>
    <property type="molecule type" value="Genomic_DNA"/>
</dbReference>
<feature type="compositionally biased region" description="Polar residues" evidence="1">
    <location>
        <begin position="40"/>
        <end position="53"/>
    </location>
</feature>
<dbReference type="AlphaFoldDB" id="A0AAV4I6I6"/>
<protein>
    <submittedName>
        <fullName evidence="2">Uncharacterized protein</fullName>
    </submittedName>
</protein>
<feature type="compositionally biased region" description="Polar residues" evidence="1">
    <location>
        <begin position="374"/>
        <end position="386"/>
    </location>
</feature>
<reference evidence="2 3" key="1">
    <citation type="journal article" date="2021" name="Elife">
        <title>Chloroplast acquisition without the gene transfer in kleptoplastic sea slugs, Plakobranchus ocellatus.</title>
        <authorList>
            <person name="Maeda T."/>
            <person name="Takahashi S."/>
            <person name="Yoshida T."/>
            <person name="Shimamura S."/>
            <person name="Takaki Y."/>
            <person name="Nagai Y."/>
            <person name="Toyoda A."/>
            <person name="Suzuki Y."/>
            <person name="Arimoto A."/>
            <person name="Ishii H."/>
            <person name="Satoh N."/>
            <person name="Nishiyama T."/>
            <person name="Hasebe M."/>
            <person name="Maruyama T."/>
            <person name="Minagawa J."/>
            <person name="Obokata J."/>
            <person name="Shigenobu S."/>
        </authorList>
    </citation>
    <scope>NUCLEOTIDE SEQUENCE [LARGE SCALE GENOMIC DNA]</scope>
</reference>
<accession>A0AAV4I6I6</accession>
<keyword evidence="3" id="KW-1185">Reference proteome</keyword>
<dbReference type="Proteomes" id="UP000762676">
    <property type="component" value="Unassembled WGS sequence"/>
</dbReference>
<feature type="compositionally biased region" description="Polar residues" evidence="1">
    <location>
        <begin position="217"/>
        <end position="229"/>
    </location>
</feature>
<evidence type="ECO:0000313" key="3">
    <source>
        <dbReference type="Proteomes" id="UP000762676"/>
    </source>
</evidence>
<sequence>MFNSPSSTFASPLHHGILSSQVNRFSQSPSDSRVPGTPSVAPQNTSLDQSVPLTPTGERSVDLLVPAVFSTPNRTCAVPGSVSPQILLEQSSPVLQGISPKAPNGSDQLVPSTPKTIRKKVDLSPSTAQQLSSSPISPVPCCATPKSEQSLMEVISPVPQASTSRMKAASSTISTEGFLVGQRESPSISPGKRGESPGIRSLSPGNFANESIMRKQVNPSPSGSNQNQLKLPRKCSPPSRRRLSLGQKGQKDALRRAAHHNLAVQRSLTAEVDEAKSVDDDRPMCSTFLQGNKETDSFEDLFPSDDASIISGSCHDSGFSEKEITQSSLKEYSSIDLFLISPAGDASNVLADHKPKLSLLKKINSNIAFHMNRPQCTSTPSSSGVCESSKGPGRKQSKTLLDLINDDDDIFE</sequence>
<organism evidence="2 3">
    <name type="scientific">Elysia marginata</name>
    <dbReference type="NCBI Taxonomy" id="1093978"/>
    <lineage>
        <taxon>Eukaryota</taxon>
        <taxon>Metazoa</taxon>
        <taxon>Spiralia</taxon>
        <taxon>Lophotrochozoa</taxon>
        <taxon>Mollusca</taxon>
        <taxon>Gastropoda</taxon>
        <taxon>Heterobranchia</taxon>
        <taxon>Euthyneura</taxon>
        <taxon>Panpulmonata</taxon>
        <taxon>Sacoglossa</taxon>
        <taxon>Placobranchoidea</taxon>
        <taxon>Plakobranchidae</taxon>
        <taxon>Elysia</taxon>
    </lineage>
</organism>
<feature type="region of interest" description="Disordered" evidence="1">
    <location>
        <begin position="161"/>
        <end position="255"/>
    </location>
</feature>
<comment type="caution">
    <text evidence="2">The sequence shown here is derived from an EMBL/GenBank/DDBJ whole genome shotgun (WGS) entry which is preliminary data.</text>
</comment>
<evidence type="ECO:0000313" key="2">
    <source>
        <dbReference type="EMBL" id="GFS04647.1"/>
    </source>
</evidence>